<dbReference type="RefSeq" id="WP_280879108.1">
    <property type="nucleotide sequence ID" value="NZ_JARXVH010000009.1"/>
</dbReference>
<proteinExistence type="predicted"/>
<protein>
    <submittedName>
        <fullName evidence="1">Mannose-6-phosphate isomerase-like protein (Cupin superfamily)</fullName>
    </submittedName>
</protein>
<name>A0ABT6LPP9_9ACTN</name>
<accession>A0ABT6LPP9</accession>
<evidence type="ECO:0000313" key="2">
    <source>
        <dbReference type="Proteomes" id="UP001160499"/>
    </source>
</evidence>
<gene>
    <name evidence="1" type="ORF">M2283_005550</name>
</gene>
<dbReference type="InterPro" id="IPR011051">
    <property type="entry name" value="RmlC_Cupin_sf"/>
</dbReference>
<keyword evidence="2" id="KW-1185">Reference proteome</keyword>
<dbReference type="SUPFAM" id="SSF51182">
    <property type="entry name" value="RmlC-like cupins"/>
    <property type="match status" value="1"/>
</dbReference>
<sequence>MTTTTTTSAAVDAETDTDASTATIIDLAAVGEVDLSTLLTGPLRQARVVALDGTRSETLSAAELEHTVFVLQGTGTAQSGSTVVPLAAGTAVTIPQGGELTLTAGPEPLRYFHASLAVPAADREAGSQ</sequence>
<dbReference type="Gene3D" id="2.60.120.10">
    <property type="entry name" value="Jelly Rolls"/>
    <property type="match status" value="1"/>
</dbReference>
<dbReference type="Proteomes" id="UP001160499">
    <property type="component" value="Unassembled WGS sequence"/>
</dbReference>
<dbReference type="InterPro" id="IPR014710">
    <property type="entry name" value="RmlC-like_jellyroll"/>
</dbReference>
<dbReference type="EMBL" id="JARXVH010000009">
    <property type="protein sequence ID" value="MDH6218218.1"/>
    <property type="molecule type" value="Genomic_DNA"/>
</dbReference>
<reference evidence="1 2" key="1">
    <citation type="submission" date="2023-04" db="EMBL/GenBank/DDBJ databases">
        <title>Forest soil microbial communities from Buena Vista Peninsula, Colon Province, Panama.</title>
        <authorList>
            <person name="Bouskill N."/>
        </authorList>
    </citation>
    <scope>NUCLEOTIDE SEQUENCE [LARGE SCALE GENOMIC DNA]</scope>
    <source>
        <strain evidence="1 2">GGS1</strain>
    </source>
</reference>
<organism evidence="1 2">
    <name type="scientific">Streptomyces pseudovenezuelae</name>
    <dbReference type="NCBI Taxonomy" id="67350"/>
    <lineage>
        <taxon>Bacteria</taxon>
        <taxon>Bacillati</taxon>
        <taxon>Actinomycetota</taxon>
        <taxon>Actinomycetes</taxon>
        <taxon>Kitasatosporales</taxon>
        <taxon>Streptomycetaceae</taxon>
        <taxon>Streptomyces</taxon>
        <taxon>Streptomyces aurantiacus group</taxon>
    </lineage>
</organism>
<evidence type="ECO:0000313" key="1">
    <source>
        <dbReference type="EMBL" id="MDH6218218.1"/>
    </source>
</evidence>
<comment type="caution">
    <text evidence="1">The sequence shown here is derived from an EMBL/GenBank/DDBJ whole genome shotgun (WGS) entry which is preliminary data.</text>
</comment>